<reference evidence="1 2" key="1">
    <citation type="journal article" date="2017" name="BMC Genomics">
        <title>Comparative genomic and phylogenomic analyses of the Bifidobacteriaceae family.</title>
        <authorList>
            <person name="Lugli G.A."/>
            <person name="Milani C."/>
            <person name="Turroni F."/>
            <person name="Duranti S."/>
            <person name="Mancabelli L."/>
            <person name="Mangifesta M."/>
            <person name="Ferrario C."/>
            <person name="Modesto M."/>
            <person name="Mattarelli P."/>
            <person name="Jiri K."/>
            <person name="van Sinderen D."/>
            <person name="Ventura M."/>
        </authorList>
    </citation>
    <scope>NUCLEOTIDE SEQUENCE [LARGE SCALE GENOMIC DNA]</scope>
    <source>
        <strain evidence="1 2">DSM 22924</strain>
    </source>
</reference>
<protein>
    <submittedName>
        <fullName evidence="1">CTP synthase</fullName>
    </submittedName>
</protein>
<comment type="caution">
    <text evidence="1">The sequence shown here is derived from an EMBL/GenBank/DDBJ whole genome shotgun (WGS) entry which is preliminary data.</text>
</comment>
<dbReference type="EMBL" id="MWWS01000006">
    <property type="protein sequence ID" value="OZG49081.1"/>
    <property type="molecule type" value="Genomic_DNA"/>
</dbReference>
<accession>A0A261EQF4</accession>
<dbReference type="AlphaFoldDB" id="A0A261EQF4"/>
<sequence length="323" mass="36709">MKHNKRVDALVRQAESQGRCCFGSNNAEYKALHRRLRVGELVSPYPNLYARSAYWVTLDPSRQTVQVAKALGLQHKNWVFAGPTAAAIWGLEHEWSIHHKRIHIARKYGQGAGSKTSCKQLKYVRMKEVSACRVSNLRVTNPARTLVDCGRMYTFEEVLPMFDSALRKRLTTAAKVELECCTVRKGRHTILRLLFYANPLSENGGESACRAAIIEAGFQVPQLQCEFRDPLDRSKVVRVDFAWFLTDGRTVVLEFDGTGKYVSPHMVGGRSIRQVVADEREREKLLYRAGVSGIVRINYEQLRLRKPLLAALRQIRIPQRVGS</sequence>
<proteinExistence type="predicted"/>
<evidence type="ECO:0000313" key="1">
    <source>
        <dbReference type="EMBL" id="OZG49081.1"/>
    </source>
</evidence>
<gene>
    <name evidence="1" type="ORF">BOCO_1141</name>
</gene>
<dbReference type="RefSeq" id="WP_094723153.1">
    <property type="nucleotide sequence ID" value="NZ_MWWS01000006.1"/>
</dbReference>
<name>A0A261EQF4_9BIFI</name>
<dbReference type="OrthoDB" id="3172126at2"/>
<evidence type="ECO:0000313" key="2">
    <source>
        <dbReference type="Proteomes" id="UP000216004"/>
    </source>
</evidence>
<dbReference type="Proteomes" id="UP000216004">
    <property type="component" value="Unassembled WGS sequence"/>
</dbReference>
<organism evidence="1 2">
    <name type="scientific">Bombiscardovia coagulans</name>
    <dbReference type="NCBI Taxonomy" id="686666"/>
    <lineage>
        <taxon>Bacteria</taxon>
        <taxon>Bacillati</taxon>
        <taxon>Actinomycetota</taxon>
        <taxon>Actinomycetes</taxon>
        <taxon>Bifidobacteriales</taxon>
        <taxon>Bifidobacteriaceae</taxon>
        <taxon>Bombiscardovia</taxon>
    </lineage>
</organism>
<keyword evidence="2" id="KW-1185">Reference proteome</keyword>